<name>A0A1H4JIV8_9HYPH</name>
<keyword evidence="2 6" id="KW-0500">Molybdenum</keyword>
<comment type="subunit">
    <text evidence="5">The complex is composed of two ATP-binding proteins (ModC), two transmembrane proteins (ModB) and a solute-binding protein (ModA).</text>
</comment>
<keyword evidence="3 6" id="KW-0479">Metal-binding</keyword>
<dbReference type="NCBIfam" id="TIGR01256">
    <property type="entry name" value="modA"/>
    <property type="match status" value="1"/>
</dbReference>
<evidence type="ECO:0000256" key="2">
    <source>
        <dbReference type="ARBA" id="ARBA00022505"/>
    </source>
</evidence>
<dbReference type="SUPFAM" id="SSF53850">
    <property type="entry name" value="Periplasmic binding protein-like II"/>
    <property type="match status" value="1"/>
</dbReference>
<feature type="binding site" evidence="6">
    <location>
        <position position="58"/>
    </location>
    <ligand>
        <name>molybdate</name>
        <dbReference type="ChEBI" id="CHEBI:36264"/>
    </ligand>
</feature>
<dbReference type="InterPro" id="IPR005950">
    <property type="entry name" value="ModA"/>
</dbReference>
<keyword evidence="4 7" id="KW-0732">Signal</keyword>
<dbReference type="InterPro" id="IPR050682">
    <property type="entry name" value="ModA/WtpA"/>
</dbReference>
<evidence type="ECO:0000256" key="6">
    <source>
        <dbReference type="PIRSR" id="PIRSR004846-1"/>
    </source>
</evidence>
<dbReference type="Proteomes" id="UP000199064">
    <property type="component" value="Unassembled WGS sequence"/>
</dbReference>
<dbReference type="GO" id="GO:1901359">
    <property type="term" value="F:tungstate binding"/>
    <property type="evidence" value="ECO:0007669"/>
    <property type="project" value="UniProtKB-ARBA"/>
</dbReference>
<dbReference type="FunFam" id="3.40.190.10:FF:000035">
    <property type="entry name" value="Molybdate ABC transporter substrate-binding protein"/>
    <property type="match status" value="1"/>
</dbReference>
<feature type="binding site" evidence="6">
    <location>
        <position position="136"/>
    </location>
    <ligand>
        <name>molybdate</name>
        <dbReference type="ChEBI" id="CHEBI:36264"/>
    </ligand>
</feature>
<dbReference type="PANTHER" id="PTHR30632">
    <property type="entry name" value="MOLYBDATE-BINDING PERIPLASMIC PROTEIN"/>
    <property type="match status" value="1"/>
</dbReference>
<evidence type="ECO:0000313" key="9">
    <source>
        <dbReference type="Proteomes" id="UP000199064"/>
    </source>
</evidence>
<sequence>MFKRALVSLALLASLSTAATAEKITVFAAASMKDAIERAAGEYQAAGGDEVVVSFASSSVLARQIEAGAPADVYISANTDWMAYLVERDLVRTDSEIIIAGNNLVIATAEGTKPAESPDALLDERFAMGDPSHVPAGKYARTALENLDLWKDVEKNAVFGENVRVALELASRGEVKAAIVYGSDQKAAGDLVRAYVFPADSHAPILYPAAATKDGAESAEAFLAFLKSEAGRAIFTDLGFSEATE</sequence>
<comment type="similarity">
    <text evidence="1">Belongs to the bacterial solute-binding protein ModA family.</text>
</comment>
<dbReference type="GO" id="GO:0015689">
    <property type="term" value="P:molybdate ion transport"/>
    <property type="evidence" value="ECO:0007669"/>
    <property type="project" value="InterPro"/>
</dbReference>
<organism evidence="8 9">
    <name type="scientific">Nitratireductor aquibiodomus</name>
    <dbReference type="NCBI Taxonomy" id="204799"/>
    <lineage>
        <taxon>Bacteria</taxon>
        <taxon>Pseudomonadati</taxon>
        <taxon>Pseudomonadota</taxon>
        <taxon>Alphaproteobacteria</taxon>
        <taxon>Hyphomicrobiales</taxon>
        <taxon>Phyllobacteriaceae</taxon>
        <taxon>Nitratireductor</taxon>
    </lineage>
</organism>
<dbReference type="AlphaFoldDB" id="A0A1H4JIV8"/>
<keyword evidence="9" id="KW-1185">Reference proteome</keyword>
<dbReference type="PANTHER" id="PTHR30632:SF17">
    <property type="entry name" value="MOLYBDATE-BINDING PROTEIN MODA"/>
    <property type="match status" value="1"/>
</dbReference>
<protein>
    <submittedName>
        <fullName evidence="8">Molybdate transport system substrate-binding protein</fullName>
    </submittedName>
</protein>
<evidence type="ECO:0000256" key="3">
    <source>
        <dbReference type="ARBA" id="ARBA00022723"/>
    </source>
</evidence>
<evidence type="ECO:0000256" key="1">
    <source>
        <dbReference type="ARBA" id="ARBA00009175"/>
    </source>
</evidence>
<evidence type="ECO:0000256" key="5">
    <source>
        <dbReference type="ARBA" id="ARBA00062515"/>
    </source>
</evidence>
<dbReference type="GO" id="GO:0030973">
    <property type="term" value="F:molybdate ion binding"/>
    <property type="evidence" value="ECO:0007669"/>
    <property type="project" value="TreeGrafter"/>
</dbReference>
<proteinExistence type="inferred from homology"/>
<feature type="binding site" evidence="6">
    <location>
        <position position="163"/>
    </location>
    <ligand>
        <name>molybdate</name>
        <dbReference type="ChEBI" id="CHEBI:36264"/>
    </ligand>
</feature>
<feature type="binding site" evidence="6">
    <location>
        <position position="31"/>
    </location>
    <ligand>
        <name>molybdate</name>
        <dbReference type="ChEBI" id="CHEBI:36264"/>
    </ligand>
</feature>
<evidence type="ECO:0000256" key="4">
    <source>
        <dbReference type="ARBA" id="ARBA00022729"/>
    </source>
</evidence>
<dbReference type="Gene3D" id="3.40.190.10">
    <property type="entry name" value="Periplasmic binding protein-like II"/>
    <property type="match status" value="2"/>
</dbReference>
<dbReference type="GO" id="GO:0030288">
    <property type="term" value="C:outer membrane-bounded periplasmic space"/>
    <property type="evidence" value="ECO:0007669"/>
    <property type="project" value="TreeGrafter"/>
</dbReference>
<reference evidence="9" key="1">
    <citation type="submission" date="2016-10" db="EMBL/GenBank/DDBJ databases">
        <authorList>
            <person name="Varghese N."/>
            <person name="Submissions S."/>
        </authorList>
    </citation>
    <scope>NUCLEOTIDE SEQUENCE [LARGE SCALE GENOMIC DNA]</scope>
    <source>
        <strain evidence="9">ES.061</strain>
    </source>
</reference>
<dbReference type="EMBL" id="FNSL01000001">
    <property type="protein sequence ID" value="SEB46203.1"/>
    <property type="molecule type" value="Genomic_DNA"/>
</dbReference>
<dbReference type="Pfam" id="PF13531">
    <property type="entry name" value="SBP_bac_11"/>
    <property type="match status" value="1"/>
</dbReference>
<evidence type="ECO:0000256" key="7">
    <source>
        <dbReference type="SAM" id="SignalP"/>
    </source>
</evidence>
<feature type="chain" id="PRO_5011593114" evidence="7">
    <location>
        <begin position="22"/>
        <end position="245"/>
    </location>
</feature>
<dbReference type="PIRSF" id="PIRSF004846">
    <property type="entry name" value="ModA"/>
    <property type="match status" value="1"/>
</dbReference>
<accession>A0A1H4JIV8</accession>
<gene>
    <name evidence="8" type="ORF">SAMN05216452_1419</name>
</gene>
<evidence type="ECO:0000313" key="8">
    <source>
        <dbReference type="EMBL" id="SEB46203.1"/>
    </source>
</evidence>
<dbReference type="RefSeq" id="WP_090329916.1">
    <property type="nucleotide sequence ID" value="NZ_FNSL01000001.1"/>
</dbReference>
<dbReference type="GO" id="GO:0046872">
    <property type="term" value="F:metal ion binding"/>
    <property type="evidence" value="ECO:0007669"/>
    <property type="project" value="UniProtKB-KW"/>
</dbReference>
<feature type="binding site" evidence="6">
    <location>
        <position position="181"/>
    </location>
    <ligand>
        <name>molybdate</name>
        <dbReference type="ChEBI" id="CHEBI:36264"/>
    </ligand>
</feature>
<feature type="signal peptide" evidence="7">
    <location>
        <begin position="1"/>
        <end position="21"/>
    </location>
</feature>